<evidence type="ECO:0000313" key="11">
    <source>
        <dbReference type="Proteomes" id="UP000325113"/>
    </source>
</evidence>
<sequence>MSQFATARHSAARQGDPSGEGKRPQSNSNVDLPPLDVDSTPPRFVPGQTSAPSRVQNGAIEPALPYGPSQLAPPVEWVARANDPDPIAMSAGGCATPDQTDDDRSACTSDRALSVGTAACETAGLASASGKSDDAEYRFRCQSCGRGFKRKAHLSRHVVSVHDRRRDFSCEHCPRTFSTNSDRLSHTRAVHLNARPHECRLCRKSFNRKAHLRAHVARVHKNDPALAGSMDF</sequence>
<reference evidence="10 11" key="1">
    <citation type="submission" date="2019-07" db="EMBL/GenBank/DDBJ databases">
        <title>Genomes of Cafeteria roenbergensis.</title>
        <authorList>
            <person name="Fischer M.G."/>
            <person name="Hackl T."/>
            <person name="Roman M."/>
        </authorList>
    </citation>
    <scope>NUCLEOTIDE SEQUENCE [LARGE SCALE GENOMIC DNA]</scope>
    <source>
        <strain evidence="10 11">Cflag</strain>
    </source>
</reference>
<dbReference type="PANTHER" id="PTHR24388">
    <property type="entry name" value="ZINC FINGER PROTEIN"/>
    <property type="match status" value="1"/>
</dbReference>
<comment type="caution">
    <text evidence="10">The sequence shown here is derived from an EMBL/GenBank/DDBJ whole genome shotgun (WGS) entry which is preliminary data.</text>
</comment>
<dbReference type="InterPro" id="IPR013087">
    <property type="entry name" value="Znf_C2H2_type"/>
</dbReference>
<dbReference type="Pfam" id="PF13894">
    <property type="entry name" value="zf-C2H2_4"/>
    <property type="match status" value="1"/>
</dbReference>
<dbReference type="SUPFAM" id="SSF57667">
    <property type="entry name" value="beta-beta-alpha zinc fingers"/>
    <property type="match status" value="2"/>
</dbReference>
<keyword evidence="6" id="KW-0539">Nucleus</keyword>
<keyword evidence="5" id="KW-0862">Zinc</keyword>
<dbReference type="GO" id="GO:0000978">
    <property type="term" value="F:RNA polymerase II cis-regulatory region sequence-specific DNA binding"/>
    <property type="evidence" value="ECO:0007669"/>
    <property type="project" value="TreeGrafter"/>
</dbReference>
<feature type="compositionally biased region" description="Polar residues" evidence="8">
    <location>
        <begin position="47"/>
        <end position="56"/>
    </location>
</feature>
<dbReference type="Gene3D" id="3.30.160.60">
    <property type="entry name" value="Classic Zinc Finger"/>
    <property type="match status" value="2"/>
</dbReference>
<evidence type="ECO:0000259" key="9">
    <source>
        <dbReference type="PROSITE" id="PS50157"/>
    </source>
</evidence>
<evidence type="ECO:0000256" key="5">
    <source>
        <dbReference type="ARBA" id="ARBA00022833"/>
    </source>
</evidence>
<dbReference type="AlphaFoldDB" id="A0A5A8D5G4"/>
<evidence type="ECO:0000313" key="10">
    <source>
        <dbReference type="EMBL" id="KAA0160616.1"/>
    </source>
</evidence>
<dbReference type="PROSITE" id="PS00028">
    <property type="entry name" value="ZINC_FINGER_C2H2_1"/>
    <property type="match status" value="3"/>
</dbReference>
<dbReference type="Proteomes" id="UP000325113">
    <property type="component" value="Unassembled WGS sequence"/>
</dbReference>
<evidence type="ECO:0000256" key="7">
    <source>
        <dbReference type="PROSITE-ProRule" id="PRU00042"/>
    </source>
</evidence>
<dbReference type="GO" id="GO:0005634">
    <property type="term" value="C:nucleus"/>
    <property type="evidence" value="ECO:0007669"/>
    <property type="project" value="UniProtKB-SubCell"/>
</dbReference>
<proteinExistence type="predicted"/>
<keyword evidence="4 7" id="KW-0863">Zinc-finger</keyword>
<dbReference type="EMBL" id="VLTM01000042">
    <property type="protein sequence ID" value="KAA0160616.1"/>
    <property type="molecule type" value="Genomic_DNA"/>
</dbReference>
<dbReference type="Pfam" id="PF00096">
    <property type="entry name" value="zf-C2H2"/>
    <property type="match status" value="2"/>
</dbReference>
<dbReference type="InterPro" id="IPR050527">
    <property type="entry name" value="Snail/Krueppel_Znf"/>
</dbReference>
<feature type="region of interest" description="Disordered" evidence="8">
    <location>
        <begin position="1"/>
        <end position="67"/>
    </location>
</feature>
<dbReference type="FunFam" id="3.30.160.60:FF:000100">
    <property type="entry name" value="Zinc finger 45-like"/>
    <property type="match status" value="1"/>
</dbReference>
<evidence type="ECO:0000256" key="3">
    <source>
        <dbReference type="ARBA" id="ARBA00022737"/>
    </source>
</evidence>
<organism evidence="10 11">
    <name type="scientific">Cafeteria roenbergensis</name>
    <name type="common">Marine flagellate</name>
    <dbReference type="NCBI Taxonomy" id="33653"/>
    <lineage>
        <taxon>Eukaryota</taxon>
        <taxon>Sar</taxon>
        <taxon>Stramenopiles</taxon>
        <taxon>Bigyra</taxon>
        <taxon>Opalozoa</taxon>
        <taxon>Bicosoecida</taxon>
        <taxon>Cafeteriaceae</taxon>
        <taxon>Cafeteria</taxon>
    </lineage>
</organism>
<evidence type="ECO:0000256" key="4">
    <source>
        <dbReference type="ARBA" id="ARBA00022771"/>
    </source>
</evidence>
<gene>
    <name evidence="10" type="ORF">FNF31_04167</name>
</gene>
<name>A0A5A8D5G4_CAFRO</name>
<dbReference type="PROSITE" id="PS50157">
    <property type="entry name" value="ZINC_FINGER_C2H2_2"/>
    <property type="match status" value="3"/>
</dbReference>
<keyword evidence="3" id="KW-0677">Repeat</keyword>
<feature type="domain" description="C2H2-type" evidence="9">
    <location>
        <begin position="197"/>
        <end position="225"/>
    </location>
</feature>
<dbReference type="GO" id="GO:0000981">
    <property type="term" value="F:DNA-binding transcription factor activity, RNA polymerase II-specific"/>
    <property type="evidence" value="ECO:0007669"/>
    <property type="project" value="TreeGrafter"/>
</dbReference>
<dbReference type="GO" id="GO:0008270">
    <property type="term" value="F:zinc ion binding"/>
    <property type="evidence" value="ECO:0007669"/>
    <property type="project" value="UniProtKB-KW"/>
</dbReference>
<dbReference type="PANTHER" id="PTHR24388:SF54">
    <property type="entry name" value="PROTEIN ESCARGOT"/>
    <property type="match status" value="1"/>
</dbReference>
<evidence type="ECO:0000256" key="2">
    <source>
        <dbReference type="ARBA" id="ARBA00022723"/>
    </source>
</evidence>
<feature type="domain" description="C2H2-type" evidence="9">
    <location>
        <begin position="168"/>
        <end position="196"/>
    </location>
</feature>
<evidence type="ECO:0000256" key="6">
    <source>
        <dbReference type="ARBA" id="ARBA00023242"/>
    </source>
</evidence>
<evidence type="ECO:0000256" key="1">
    <source>
        <dbReference type="ARBA" id="ARBA00004123"/>
    </source>
</evidence>
<dbReference type="InterPro" id="IPR036236">
    <property type="entry name" value="Znf_C2H2_sf"/>
</dbReference>
<evidence type="ECO:0000256" key="8">
    <source>
        <dbReference type="SAM" id="MobiDB-lite"/>
    </source>
</evidence>
<feature type="domain" description="C2H2-type" evidence="9">
    <location>
        <begin position="139"/>
        <end position="167"/>
    </location>
</feature>
<accession>A0A5A8D5G4</accession>
<dbReference type="SMART" id="SM00355">
    <property type="entry name" value="ZnF_C2H2"/>
    <property type="match status" value="3"/>
</dbReference>
<protein>
    <recommendedName>
        <fullName evidence="9">C2H2-type domain-containing protein</fullName>
    </recommendedName>
</protein>
<keyword evidence="2" id="KW-0479">Metal-binding</keyword>
<comment type="subcellular location">
    <subcellularLocation>
        <location evidence="1">Nucleus</location>
    </subcellularLocation>
</comment>